<dbReference type="Pfam" id="PF16087">
    <property type="entry name" value="DUF4817"/>
    <property type="match status" value="1"/>
</dbReference>
<sequence length="156" mass="17881">MVQFNNFEKTNMILIYGKCQKNSRLACRVYSERFPDRRCPDHKTLKTLVMNLQNYGAFAKPKRNRNRPIRGNNQNVVNVIAAINENPNTSITSLCRDTNISSTSIRRILQNFFITFYGARSVLLTKVAALIHTTCVIGVIEILIGRDTEIFKLDLK</sequence>
<keyword evidence="3" id="KW-1185">Reference proteome</keyword>
<gene>
    <name evidence="2" type="ORF">ABEB36_013824</name>
</gene>
<reference evidence="2 3" key="1">
    <citation type="submission" date="2024-05" db="EMBL/GenBank/DDBJ databases">
        <title>Genetic variation in Jamaican populations of the coffee berry borer (Hypothenemus hampei).</title>
        <authorList>
            <person name="Errbii M."/>
            <person name="Myrie A."/>
        </authorList>
    </citation>
    <scope>NUCLEOTIDE SEQUENCE [LARGE SCALE GENOMIC DNA]</scope>
    <source>
        <strain evidence="2">JA-Hopewell-2020-01-JO</strain>
        <tissue evidence="2">Whole body</tissue>
    </source>
</reference>
<dbReference type="Proteomes" id="UP001566132">
    <property type="component" value="Unassembled WGS sequence"/>
</dbReference>
<evidence type="ECO:0000313" key="2">
    <source>
        <dbReference type="EMBL" id="KAL1489897.1"/>
    </source>
</evidence>
<protein>
    <recommendedName>
        <fullName evidence="1">DUF4817 domain-containing protein</fullName>
    </recommendedName>
</protein>
<dbReference type="InterPro" id="IPR032135">
    <property type="entry name" value="DUF4817"/>
</dbReference>
<dbReference type="AlphaFoldDB" id="A0ABD1E5D1"/>
<feature type="domain" description="DUF4817" evidence="1">
    <location>
        <begin position="8"/>
        <end position="57"/>
    </location>
</feature>
<name>A0ABD1E5D1_HYPHA</name>
<dbReference type="EMBL" id="JBDJPC010000011">
    <property type="protein sequence ID" value="KAL1489897.1"/>
    <property type="molecule type" value="Genomic_DNA"/>
</dbReference>
<comment type="caution">
    <text evidence="2">The sequence shown here is derived from an EMBL/GenBank/DDBJ whole genome shotgun (WGS) entry which is preliminary data.</text>
</comment>
<evidence type="ECO:0000259" key="1">
    <source>
        <dbReference type="Pfam" id="PF16087"/>
    </source>
</evidence>
<proteinExistence type="predicted"/>
<accession>A0ABD1E5D1</accession>
<evidence type="ECO:0000313" key="3">
    <source>
        <dbReference type="Proteomes" id="UP001566132"/>
    </source>
</evidence>
<dbReference type="PANTHER" id="PTHR47326:SF1">
    <property type="entry name" value="HTH PSQ-TYPE DOMAIN-CONTAINING PROTEIN"/>
    <property type="match status" value="1"/>
</dbReference>
<dbReference type="PANTHER" id="PTHR47326">
    <property type="entry name" value="TRANSPOSABLE ELEMENT TC3 TRANSPOSASE-LIKE PROTEIN"/>
    <property type="match status" value="1"/>
</dbReference>
<organism evidence="2 3">
    <name type="scientific">Hypothenemus hampei</name>
    <name type="common">Coffee berry borer</name>
    <dbReference type="NCBI Taxonomy" id="57062"/>
    <lineage>
        <taxon>Eukaryota</taxon>
        <taxon>Metazoa</taxon>
        <taxon>Ecdysozoa</taxon>
        <taxon>Arthropoda</taxon>
        <taxon>Hexapoda</taxon>
        <taxon>Insecta</taxon>
        <taxon>Pterygota</taxon>
        <taxon>Neoptera</taxon>
        <taxon>Endopterygota</taxon>
        <taxon>Coleoptera</taxon>
        <taxon>Polyphaga</taxon>
        <taxon>Cucujiformia</taxon>
        <taxon>Curculionidae</taxon>
        <taxon>Scolytinae</taxon>
        <taxon>Hypothenemus</taxon>
    </lineage>
</organism>